<protein>
    <submittedName>
        <fullName evidence="2">Uncharacterized protein</fullName>
    </submittedName>
</protein>
<evidence type="ECO:0000313" key="3">
    <source>
        <dbReference type="Proteomes" id="UP000626109"/>
    </source>
</evidence>
<sequence length="259" mass="28385">MGAMGSNMGSPPRVSSDVEAQKAYQGKVEGFIDRDGYVPVEIRTEEQQSGCPSWLLATCVLLIAFLTVAAIYLQTAAPKVASSVTFRCAISGDIDPSKEWSQLKRQFCCQAHDIGCDSTFLKCTLDDQSQGRWSDAQQGDCCENFQIGCQPPAGFNCEESFESWQADWSDEKKLWCCQSEHRGCPEALINPLRCMTPCTLKGQTATCHARIQYAATETFGHRENACGLAYSEVRVECPVCASCPTIQEGACHPLPVRKA</sequence>
<comment type="caution">
    <text evidence="2">The sequence shown here is derived from an EMBL/GenBank/DDBJ whole genome shotgun (WGS) entry which is preliminary data.</text>
</comment>
<organism evidence="2 3">
    <name type="scientific">Polarella glacialis</name>
    <name type="common">Dinoflagellate</name>
    <dbReference type="NCBI Taxonomy" id="89957"/>
    <lineage>
        <taxon>Eukaryota</taxon>
        <taxon>Sar</taxon>
        <taxon>Alveolata</taxon>
        <taxon>Dinophyceae</taxon>
        <taxon>Suessiales</taxon>
        <taxon>Suessiaceae</taxon>
        <taxon>Polarella</taxon>
    </lineage>
</organism>
<dbReference type="AlphaFoldDB" id="A0A813JXE2"/>
<dbReference type="EMBL" id="CAJNNW010026878">
    <property type="protein sequence ID" value="CAE8688325.1"/>
    <property type="molecule type" value="Genomic_DNA"/>
</dbReference>
<name>A0A813JXE2_POLGL</name>
<evidence type="ECO:0000256" key="1">
    <source>
        <dbReference type="SAM" id="Phobius"/>
    </source>
</evidence>
<keyword evidence="1" id="KW-1133">Transmembrane helix</keyword>
<gene>
    <name evidence="2" type="ORF">PGLA2088_LOCUS25856</name>
</gene>
<feature type="transmembrane region" description="Helical" evidence="1">
    <location>
        <begin position="54"/>
        <end position="73"/>
    </location>
</feature>
<dbReference type="Proteomes" id="UP000626109">
    <property type="component" value="Unassembled WGS sequence"/>
</dbReference>
<keyword evidence="1" id="KW-0812">Transmembrane</keyword>
<reference evidence="2" key="1">
    <citation type="submission" date="2021-02" db="EMBL/GenBank/DDBJ databases">
        <authorList>
            <person name="Dougan E. K."/>
            <person name="Rhodes N."/>
            <person name="Thang M."/>
            <person name="Chan C."/>
        </authorList>
    </citation>
    <scope>NUCLEOTIDE SEQUENCE</scope>
</reference>
<evidence type="ECO:0000313" key="2">
    <source>
        <dbReference type="EMBL" id="CAE8688325.1"/>
    </source>
</evidence>
<keyword evidence="1" id="KW-0472">Membrane</keyword>
<proteinExistence type="predicted"/>
<accession>A0A813JXE2</accession>